<evidence type="ECO:0000256" key="3">
    <source>
        <dbReference type="SAM" id="MobiDB-lite"/>
    </source>
</evidence>
<evidence type="ECO:0000313" key="5">
    <source>
        <dbReference type="Proteomes" id="UP000799302"/>
    </source>
</evidence>
<keyword evidence="1" id="KW-0677">Repeat</keyword>
<reference evidence="4" key="1">
    <citation type="journal article" date="2020" name="Stud. Mycol.">
        <title>101 Dothideomycetes genomes: a test case for predicting lifestyles and emergence of pathogens.</title>
        <authorList>
            <person name="Haridas S."/>
            <person name="Albert R."/>
            <person name="Binder M."/>
            <person name="Bloem J."/>
            <person name="Labutti K."/>
            <person name="Salamov A."/>
            <person name="Andreopoulos B."/>
            <person name="Baker S."/>
            <person name="Barry K."/>
            <person name="Bills G."/>
            <person name="Bluhm B."/>
            <person name="Cannon C."/>
            <person name="Castanera R."/>
            <person name="Culley D."/>
            <person name="Daum C."/>
            <person name="Ezra D."/>
            <person name="Gonzalez J."/>
            <person name="Henrissat B."/>
            <person name="Kuo A."/>
            <person name="Liang C."/>
            <person name="Lipzen A."/>
            <person name="Lutzoni F."/>
            <person name="Magnuson J."/>
            <person name="Mondo S."/>
            <person name="Nolan M."/>
            <person name="Ohm R."/>
            <person name="Pangilinan J."/>
            <person name="Park H.-J."/>
            <person name="Ramirez L."/>
            <person name="Alfaro M."/>
            <person name="Sun H."/>
            <person name="Tritt A."/>
            <person name="Yoshinaga Y."/>
            <person name="Zwiers L.-H."/>
            <person name="Turgeon B."/>
            <person name="Goodwin S."/>
            <person name="Spatafora J."/>
            <person name="Crous P."/>
            <person name="Grigoriev I."/>
        </authorList>
    </citation>
    <scope>NUCLEOTIDE SEQUENCE</scope>
    <source>
        <strain evidence="4">CBS 115976</strain>
    </source>
</reference>
<dbReference type="AlphaFoldDB" id="A0A6A6TYE7"/>
<gene>
    <name evidence="4" type="ORF">BT63DRAFT_429043</name>
</gene>
<sequence length="155" mass="17150">MATTAPPPLSTSPIETPIDETPISPAHASSTLSKALPARPDPQDLRNRNILHATSAAPALQSAQAELERQRIADSVKKGLAKRSDRESLVERNILPETSAAPALMKSQRELQKNLRRDSLDRQLQGRPDCDVCEYGKGEANWGQRRRIHGRRMSE</sequence>
<dbReference type="Gene3D" id="6.10.140.2040">
    <property type="match status" value="2"/>
</dbReference>
<protein>
    <recommendedName>
        <fullName evidence="6">RPEL repeat protein</fullName>
    </recommendedName>
</protein>
<accession>A0A6A6TYE7</accession>
<feature type="repeat" description="RPEL" evidence="2">
    <location>
        <begin position="74"/>
        <end position="99"/>
    </location>
</feature>
<feature type="region of interest" description="Disordered" evidence="3">
    <location>
        <begin position="1"/>
        <end position="50"/>
    </location>
</feature>
<organism evidence="4 5">
    <name type="scientific">Microthyrium microscopicum</name>
    <dbReference type="NCBI Taxonomy" id="703497"/>
    <lineage>
        <taxon>Eukaryota</taxon>
        <taxon>Fungi</taxon>
        <taxon>Dikarya</taxon>
        <taxon>Ascomycota</taxon>
        <taxon>Pezizomycotina</taxon>
        <taxon>Dothideomycetes</taxon>
        <taxon>Dothideomycetes incertae sedis</taxon>
        <taxon>Microthyriales</taxon>
        <taxon>Microthyriaceae</taxon>
        <taxon>Microthyrium</taxon>
    </lineage>
</organism>
<evidence type="ECO:0000313" key="4">
    <source>
        <dbReference type="EMBL" id="KAF2665095.1"/>
    </source>
</evidence>
<feature type="compositionally biased region" description="Basic and acidic residues" evidence="3">
    <location>
        <begin position="107"/>
        <end position="121"/>
    </location>
</feature>
<dbReference type="PROSITE" id="PS51073">
    <property type="entry name" value="RPEL"/>
    <property type="match status" value="2"/>
</dbReference>
<evidence type="ECO:0000256" key="2">
    <source>
        <dbReference type="PROSITE-ProRule" id="PRU00401"/>
    </source>
</evidence>
<feature type="compositionally biased region" description="Pro residues" evidence="3">
    <location>
        <begin position="1"/>
        <end position="10"/>
    </location>
</feature>
<feature type="repeat" description="RPEL" evidence="2">
    <location>
        <begin position="30"/>
        <end position="55"/>
    </location>
</feature>
<proteinExistence type="predicted"/>
<name>A0A6A6TYE7_9PEZI</name>
<dbReference type="OrthoDB" id="197676at2759"/>
<evidence type="ECO:0008006" key="6">
    <source>
        <dbReference type="Google" id="ProtNLM"/>
    </source>
</evidence>
<evidence type="ECO:0000256" key="1">
    <source>
        <dbReference type="ARBA" id="ARBA00022737"/>
    </source>
</evidence>
<keyword evidence="5" id="KW-1185">Reference proteome</keyword>
<dbReference type="EMBL" id="MU004241">
    <property type="protein sequence ID" value="KAF2665095.1"/>
    <property type="molecule type" value="Genomic_DNA"/>
</dbReference>
<dbReference type="InterPro" id="IPR004018">
    <property type="entry name" value="RPEL_repeat"/>
</dbReference>
<dbReference type="Proteomes" id="UP000799302">
    <property type="component" value="Unassembled WGS sequence"/>
</dbReference>
<dbReference type="SMART" id="SM00707">
    <property type="entry name" value="RPEL"/>
    <property type="match status" value="2"/>
</dbReference>
<feature type="region of interest" description="Disordered" evidence="3">
    <location>
        <begin position="97"/>
        <end position="136"/>
    </location>
</feature>